<dbReference type="EMBL" id="LVHF01000033">
    <property type="protein sequence ID" value="OAN11330.1"/>
    <property type="molecule type" value="Genomic_DNA"/>
</dbReference>
<comment type="caution">
    <text evidence="7">The sequence shown here is derived from an EMBL/GenBank/DDBJ whole genome shotgun (WGS) entry which is preliminary data.</text>
</comment>
<dbReference type="PROSITE" id="PS51782">
    <property type="entry name" value="LYSM"/>
    <property type="match status" value="1"/>
</dbReference>
<keyword evidence="4" id="KW-0408">Iron</keyword>
<dbReference type="AlphaFoldDB" id="A0A178K1Z7"/>
<evidence type="ECO:0000313" key="7">
    <source>
        <dbReference type="EMBL" id="OAN11330.1"/>
    </source>
</evidence>
<dbReference type="InterPro" id="IPR013785">
    <property type="entry name" value="Aldolase_TIM"/>
</dbReference>
<dbReference type="PANTHER" id="PTHR11228">
    <property type="entry name" value="RADICAL SAM DOMAIN PROTEIN"/>
    <property type="match status" value="1"/>
</dbReference>
<dbReference type="SUPFAM" id="SSF102114">
    <property type="entry name" value="Radical SAM enzymes"/>
    <property type="match status" value="1"/>
</dbReference>
<evidence type="ECO:0000256" key="5">
    <source>
        <dbReference type="ARBA" id="ARBA00023014"/>
    </source>
</evidence>
<dbReference type="PANTHER" id="PTHR11228:SF7">
    <property type="entry name" value="PQQA PEPTIDE CYCLASE"/>
    <property type="match status" value="1"/>
</dbReference>
<evidence type="ECO:0000313" key="8">
    <source>
        <dbReference type="Proteomes" id="UP000078503"/>
    </source>
</evidence>
<evidence type="ECO:0000256" key="2">
    <source>
        <dbReference type="ARBA" id="ARBA00022691"/>
    </source>
</evidence>
<dbReference type="GO" id="GO:0051536">
    <property type="term" value="F:iron-sulfur cluster binding"/>
    <property type="evidence" value="ECO:0007669"/>
    <property type="project" value="UniProtKB-KW"/>
</dbReference>
<gene>
    <name evidence="7" type="ORF">A3K86_20475</name>
</gene>
<dbReference type="Pfam" id="PF04055">
    <property type="entry name" value="Radical_SAM"/>
    <property type="match status" value="1"/>
</dbReference>
<evidence type="ECO:0000256" key="3">
    <source>
        <dbReference type="ARBA" id="ARBA00022723"/>
    </source>
</evidence>
<dbReference type="InterPro" id="IPR007197">
    <property type="entry name" value="rSAM"/>
</dbReference>
<dbReference type="GO" id="GO:0003824">
    <property type="term" value="F:catalytic activity"/>
    <property type="evidence" value="ECO:0007669"/>
    <property type="project" value="InterPro"/>
</dbReference>
<comment type="cofactor">
    <cofactor evidence="1">
        <name>[4Fe-4S] cluster</name>
        <dbReference type="ChEBI" id="CHEBI:49883"/>
    </cofactor>
</comment>
<dbReference type="InterPro" id="IPR023885">
    <property type="entry name" value="4Fe4S-binding_SPASM_dom"/>
</dbReference>
<keyword evidence="3" id="KW-0479">Metal-binding</keyword>
<sequence>MLQEDAVNISQGLLDALMKLWSKDKYQVIETLNLLELTYKSRVNEDIIFIEHNEMNFSDILIESWDGTISFIDWCVNNNIEHYIGNLKSRVFSNEKKNYIEYIISSKSMLYSLLRDYPSDIDKILNWNNKPSVNDFTLNEKIKLWVEDTPLKERTDLDAATKPARKVAGYCPKPFFDYIVCYDEAHMCCSGWHAAKSIGNPSEQSLKDIWNSEQAKLFRQSIIDGSYRYCLHDSCFFLTDKDYQFPELEAYSETIQADIRRGDGAVSHGPAFLNCGFDMSCNLSCPSCRNEAVIEFGERAEKIQQIETKVEQMGSFFHSMYISGSGDPFGSPHSKKFLKRMNRETFPNLKDIVLHSNGQLFTQRNWLQLPQFVRDCTICVEISLDGASKETIEHHRRGVNFKKLYENLKFIANLRKEFAICSLKFSFVVQDNNFHEMSNFVAFCSELNADSIVFTKIVNWGTFTEQQYLHKAVHLPGHPRHQELLQILQAANLQNENVDLGNLSPLVTIPDTYI</sequence>
<evidence type="ECO:0000259" key="6">
    <source>
        <dbReference type="PROSITE" id="PS51782"/>
    </source>
</evidence>
<dbReference type="SFLD" id="SFLDS00029">
    <property type="entry name" value="Radical_SAM"/>
    <property type="match status" value="1"/>
</dbReference>
<evidence type="ECO:0000256" key="1">
    <source>
        <dbReference type="ARBA" id="ARBA00001966"/>
    </source>
</evidence>
<dbReference type="Pfam" id="PF13186">
    <property type="entry name" value="SPASM"/>
    <property type="match status" value="1"/>
</dbReference>
<dbReference type="GO" id="GO:0046872">
    <property type="term" value="F:metal ion binding"/>
    <property type="evidence" value="ECO:0007669"/>
    <property type="project" value="UniProtKB-KW"/>
</dbReference>
<organism evidence="7 8">
    <name type="scientific">Photobacterium jeanii</name>
    <dbReference type="NCBI Taxonomy" id="858640"/>
    <lineage>
        <taxon>Bacteria</taxon>
        <taxon>Pseudomonadati</taxon>
        <taxon>Pseudomonadota</taxon>
        <taxon>Gammaproteobacteria</taxon>
        <taxon>Vibrionales</taxon>
        <taxon>Vibrionaceae</taxon>
        <taxon>Photobacterium</taxon>
    </lineage>
</organism>
<dbReference type="STRING" id="858640.A3K86_20475"/>
<keyword evidence="5" id="KW-0411">Iron-sulfur</keyword>
<dbReference type="RefSeq" id="WP_068335920.1">
    <property type="nucleotide sequence ID" value="NZ_LVHF01000033.1"/>
</dbReference>
<feature type="domain" description="LysM" evidence="6">
    <location>
        <begin position="100"/>
        <end position="144"/>
    </location>
</feature>
<name>A0A178K1Z7_9GAMM</name>
<dbReference type="InterPro" id="IPR018392">
    <property type="entry name" value="LysM"/>
</dbReference>
<dbReference type="Proteomes" id="UP000078503">
    <property type="component" value="Unassembled WGS sequence"/>
</dbReference>
<dbReference type="InterPro" id="IPR050377">
    <property type="entry name" value="Radical_SAM_PqqE_MftC-like"/>
</dbReference>
<accession>A0A178K1Z7</accession>
<dbReference type="InterPro" id="IPR058240">
    <property type="entry name" value="rSAM_sf"/>
</dbReference>
<dbReference type="CDD" id="cd21109">
    <property type="entry name" value="SPASM"/>
    <property type="match status" value="1"/>
</dbReference>
<evidence type="ECO:0000256" key="4">
    <source>
        <dbReference type="ARBA" id="ARBA00023004"/>
    </source>
</evidence>
<keyword evidence="2" id="KW-0949">S-adenosyl-L-methionine</keyword>
<protein>
    <recommendedName>
        <fullName evidence="6">LysM domain-containing protein</fullName>
    </recommendedName>
</protein>
<dbReference type="Gene3D" id="3.20.20.70">
    <property type="entry name" value="Aldolase class I"/>
    <property type="match status" value="2"/>
</dbReference>
<keyword evidence="8" id="KW-1185">Reference proteome</keyword>
<reference evidence="7 8" key="1">
    <citation type="submission" date="2016-03" db="EMBL/GenBank/DDBJ databases">
        <title>Photobacterium proteolyticum sp. nov. a protease producing bacterium isolated from ocean sediments of Laizhou Bay.</title>
        <authorList>
            <person name="Li Y."/>
        </authorList>
    </citation>
    <scope>NUCLEOTIDE SEQUENCE [LARGE SCALE GENOMIC DNA]</scope>
    <source>
        <strain evidence="7 8">R-40508</strain>
    </source>
</reference>
<proteinExistence type="predicted"/>